<dbReference type="PANTHER" id="PTHR34139">
    <property type="entry name" value="UPF0331 PROTEIN MJ0127"/>
    <property type="match status" value="1"/>
</dbReference>
<proteinExistence type="predicted"/>
<evidence type="ECO:0000313" key="6">
    <source>
        <dbReference type="EMBL" id="SJZ88260.1"/>
    </source>
</evidence>
<dbReference type="EMBL" id="FUXI01000019">
    <property type="protein sequence ID" value="SJZ88260.1"/>
    <property type="molecule type" value="Genomic_DNA"/>
</dbReference>
<dbReference type="OrthoDB" id="9810538at2"/>
<dbReference type="InterPro" id="IPR051813">
    <property type="entry name" value="HepT_RNase_toxin"/>
</dbReference>
<dbReference type="GO" id="GO:0000166">
    <property type="term" value="F:nucleotide binding"/>
    <property type="evidence" value="ECO:0007669"/>
    <property type="project" value="UniProtKB-KW"/>
</dbReference>
<dbReference type="Proteomes" id="UP000190328">
    <property type="component" value="Unassembled WGS sequence"/>
</dbReference>
<sequence length="128" mass="15448">MRERLEKDLFHIELMLERLYRIGEYTKRFSALGLDLRDEMVLDDLAFQLIQAGEQVANNKLSEETKERYDFVDWRALKQLRNFNAHAYELSNADLLIRTIERKVPNYIKELEDVRRGLLREIDIQFEK</sequence>
<keyword evidence="4" id="KW-0547">Nucleotide-binding</keyword>
<organism evidence="6 7">
    <name type="scientific">Pilibacter termitis</name>
    <dbReference type="NCBI Taxonomy" id="263852"/>
    <lineage>
        <taxon>Bacteria</taxon>
        <taxon>Bacillati</taxon>
        <taxon>Bacillota</taxon>
        <taxon>Bacilli</taxon>
        <taxon>Lactobacillales</taxon>
        <taxon>Enterococcaceae</taxon>
        <taxon>Pilibacter</taxon>
    </lineage>
</organism>
<dbReference type="InterPro" id="IPR008201">
    <property type="entry name" value="HepT-like"/>
</dbReference>
<keyword evidence="7" id="KW-1185">Reference proteome</keyword>
<name>A0A1T4P9M1_9ENTE</name>
<reference evidence="6 7" key="1">
    <citation type="submission" date="2017-02" db="EMBL/GenBank/DDBJ databases">
        <authorList>
            <person name="Peterson S.W."/>
        </authorList>
    </citation>
    <scope>NUCLEOTIDE SEQUENCE [LARGE SCALE GENOMIC DNA]</scope>
    <source>
        <strain evidence="6 7">ATCC BAA-1030</strain>
    </source>
</reference>
<dbReference type="GO" id="GO:0110001">
    <property type="term" value="C:toxin-antitoxin complex"/>
    <property type="evidence" value="ECO:0007669"/>
    <property type="project" value="InterPro"/>
</dbReference>
<evidence type="ECO:0000256" key="4">
    <source>
        <dbReference type="ARBA" id="ARBA00022741"/>
    </source>
</evidence>
<keyword evidence="3" id="KW-0540">Nuclease</keyword>
<keyword evidence="1" id="KW-0597">Phosphoprotein</keyword>
<protein>
    <submittedName>
        <fullName evidence="6">Uncharacterized conserved protein, contains HEPN domain</fullName>
    </submittedName>
</protein>
<gene>
    <name evidence="6" type="ORF">SAMN02745116_01714</name>
</gene>
<evidence type="ECO:0000313" key="7">
    <source>
        <dbReference type="Proteomes" id="UP000190328"/>
    </source>
</evidence>
<dbReference type="GO" id="GO:0016787">
    <property type="term" value="F:hydrolase activity"/>
    <property type="evidence" value="ECO:0007669"/>
    <property type="project" value="UniProtKB-KW"/>
</dbReference>
<dbReference type="AlphaFoldDB" id="A0A1T4P9M1"/>
<keyword evidence="2" id="KW-1277">Toxin-antitoxin system</keyword>
<evidence type="ECO:0000256" key="2">
    <source>
        <dbReference type="ARBA" id="ARBA00022649"/>
    </source>
</evidence>
<evidence type="ECO:0000256" key="1">
    <source>
        <dbReference type="ARBA" id="ARBA00022553"/>
    </source>
</evidence>
<evidence type="ECO:0000256" key="3">
    <source>
        <dbReference type="ARBA" id="ARBA00022722"/>
    </source>
</evidence>
<keyword evidence="5" id="KW-0378">Hydrolase</keyword>
<dbReference type="PANTHER" id="PTHR34139:SF1">
    <property type="entry name" value="RNASE MJ1380-RELATED"/>
    <property type="match status" value="1"/>
</dbReference>
<evidence type="ECO:0000256" key="5">
    <source>
        <dbReference type="ARBA" id="ARBA00022801"/>
    </source>
</evidence>
<dbReference type="RefSeq" id="WP_078807645.1">
    <property type="nucleotide sequence ID" value="NZ_FUXI01000019.1"/>
</dbReference>
<dbReference type="Pfam" id="PF01934">
    <property type="entry name" value="HepT-like"/>
    <property type="match status" value="1"/>
</dbReference>
<accession>A0A1T4P9M1</accession>
<dbReference type="GO" id="GO:0004540">
    <property type="term" value="F:RNA nuclease activity"/>
    <property type="evidence" value="ECO:0007669"/>
    <property type="project" value="InterPro"/>
</dbReference>